<dbReference type="RefSeq" id="WP_331215266.1">
    <property type="nucleotide sequence ID" value="NZ_JAZGQK010000013.1"/>
</dbReference>
<protein>
    <submittedName>
        <fullName evidence="2">Uncharacterized protein</fullName>
    </submittedName>
</protein>
<evidence type="ECO:0000313" key="2">
    <source>
        <dbReference type="EMBL" id="MEE6260140.1"/>
    </source>
</evidence>
<dbReference type="Proteomes" id="UP001332243">
    <property type="component" value="Unassembled WGS sequence"/>
</dbReference>
<gene>
    <name evidence="2" type="ORF">V1633_16745</name>
</gene>
<accession>A0ABU7RUF0</accession>
<reference evidence="2 3" key="1">
    <citation type="submission" date="2024-01" db="EMBL/GenBank/DDBJ databases">
        <title>Genome insights into Plantactinospora sonchi sp. nov.</title>
        <authorList>
            <person name="Wang L."/>
        </authorList>
    </citation>
    <scope>NUCLEOTIDE SEQUENCE [LARGE SCALE GENOMIC DNA]</scope>
    <source>
        <strain evidence="2 3">NEAU-QY2</strain>
    </source>
</reference>
<feature type="region of interest" description="Disordered" evidence="1">
    <location>
        <begin position="72"/>
        <end position="107"/>
    </location>
</feature>
<evidence type="ECO:0000313" key="3">
    <source>
        <dbReference type="Proteomes" id="UP001332243"/>
    </source>
</evidence>
<name>A0ABU7RUF0_9ACTN</name>
<feature type="compositionally biased region" description="Low complexity" evidence="1">
    <location>
        <begin position="1"/>
        <end position="12"/>
    </location>
</feature>
<sequence>MPAGNAAHGLADAAHDPGQDVPRDVTDVLLWRMAARVVAAHQPQPGRPSRCTSLLCVGQQYPCPPVRAARRAQQVSRRLPAATTADEAPARDQPAVAGRPAQPPPRRRFADWYAATRAMIQPLRTRERPAVPRPGRTLPAALVMPGPVRIRGVSTA</sequence>
<feature type="region of interest" description="Disordered" evidence="1">
    <location>
        <begin position="1"/>
        <end position="21"/>
    </location>
</feature>
<keyword evidence="3" id="KW-1185">Reference proteome</keyword>
<proteinExistence type="predicted"/>
<evidence type="ECO:0000256" key="1">
    <source>
        <dbReference type="SAM" id="MobiDB-lite"/>
    </source>
</evidence>
<organism evidence="2 3">
    <name type="scientific">Plantactinospora sonchi</name>
    <dbReference type="NCBI Taxonomy" id="1544735"/>
    <lineage>
        <taxon>Bacteria</taxon>
        <taxon>Bacillati</taxon>
        <taxon>Actinomycetota</taxon>
        <taxon>Actinomycetes</taxon>
        <taxon>Micromonosporales</taxon>
        <taxon>Micromonosporaceae</taxon>
        <taxon>Plantactinospora</taxon>
    </lineage>
</organism>
<dbReference type="EMBL" id="JAZGQK010000013">
    <property type="protein sequence ID" value="MEE6260140.1"/>
    <property type="molecule type" value="Genomic_DNA"/>
</dbReference>
<comment type="caution">
    <text evidence="2">The sequence shown here is derived from an EMBL/GenBank/DDBJ whole genome shotgun (WGS) entry which is preliminary data.</text>
</comment>